<evidence type="ECO:0000313" key="1">
    <source>
        <dbReference type="EMBL" id="JAD19571.1"/>
    </source>
</evidence>
<accession>A0A0A8Y093</accession>
<sequence>MLSDNRNLNALVLSVTQHWRTSGIIQAATVLHNVVVVISALTVLQTQPNLV</sequence>
<dbReference type="AlphaFoldDB" id="A0A0A8Y093"/>
<reference evidence="1" key="1">
    <citation type="submission" date="2014-09" db="EMBL/GenBank/DDBJ databases">
        <authorList>
            <person name="Magalhaes I.L.F."/>
            <person name="Oliveira U."/>
            <person name="Santos F.R."/>
            <person name="Vidigal T.H.D.A."/>
            <person name="Brescovit A.D."/>
            <person name="Santos A.J."/>
        </authorList>
    </citation>
    <scope>NUCLEOTIDE SEQUENCE</scope>
    <source>
        <tissue evidence="1">Shoot tissue taken approximately 20 cm above the soil surface</tissue>
    </source>
</reference>
<protein>
    <submittedName>
        <fullName evidence="1">Uncharacterized protein</fullName>
    </submittedName>
</protein>
<proteinExistence type="predicted"/>
<name>A0A0A8Y093_ARUDO</name>
<dbReference type="EMBL" id="GBRH01278324">
    <property type="protein sequence ID" value="JAD19571.1"/>
    <property type="molecule type" value="Transcribed_RNA"/>
</dbReference>
<organism evidence="1">
    <name type="scientific">Arundo donax</name>
    <name type="common">Giant reed</name>
    <name type="synonym">Donax arundinaceus</name>
    <dbReference type="NCBI Taxonomy" id="35708"/>
    <lineage>
        <taxon>Eukaryota</taxon>
        <taxon>Viridiplantae</taxon>
        <taxon>Streptophyta</taxon>
        <taxon>Embryophyta</taxon>
        <taxon>Tracheophyta</taxon>
        <taxon>Spermatophyta</taxon>
        <taxon>Magnoliopsida</taxon>
        <taxon>Liliopsida</taxon>
        <taxon>Poales</taxon>
        <taxon>Poaceae</taxon>
        <taxon>PACMAD clade</taxon>
        <taxon>Arundinoideae</taxon>
        <taxon>Arundineae</taxon>
        <taxon>Arundo</taxon>
    </lineage>
</organism>
<reference evidence="1" key="2">
    <citation type="journal article" date="2015" name="Data Brief">
        <title>Shoot transcriptome of the giant reed, Arundo donax.</title>
        <authorList>
            <person name="Barrero R.A."/>
            <person name="Guerrero F.D."/>
            <person name="Moolhuijzen P."/>
            <person name="Goolsby J.A."/>
            <person name="Tidwell J."/>
            <person name="Bellgard S.E."/>
            <person name="Bellgard M.I."/>
        </authorList>
    </citation>
    <scope>NUCLEOTIDE SEQUENCE</scope>
    <source>
        <tissue evidence="1">Shoot tissue taken approximately 20 cm above the soil surface</tissue>
    </source>
</reference>